<name>A0A6S6SKX6_9BACT</name>
<gene>
    <name evidence="1" type="ORF">HELGO_WM3234</name>
</gene>
<dbReference type="AlphaFoldDB" id="A0A6S6SKX6"/>
<sequence length="389" mass="43105">MYSALLNAEYLEKAYQSVTGMSKEANDISRLDDSNYTFNGPLCCCDAPINALFSQSSLTIGQKIYPAIDDLIASVSYQTEINDHTKARVKNIKLMNGMYSFTEDKEYIYLGGNGNNGNLLGFTGSGCTPLDFSKDEDREQYLDIIDELEGGGDYHVVNPQSGAYGRYQFMPATANQYCSRVTSLDCCGDLWKTGPNAEACQDEMFKEFTADNADTLSDKNIPSNSCTIYIAHQQGVGGLMWLMTGNLPSVYQNDDGSPKFGKITAIVQQNVGASHWASMVNSGQTNTVEGLREGYLSYWNERLGGDILNSDGDATSAADIAAQADDIQEDVEERREMRKKLIREGILLEQKRESFILDIIKQHISNYTTKEQTEIEGILDSNMKDKDAK</sequence>
<dbReference type="Gene3D" id="1.10.530.10">
    <property type="match status" value="1"/>
</dbReference>
<organism evidence="1">
    <name type="scientific">uncultured Sulfurovum sp</name>
    <dbReference type="NCBI Taxonomy" id="269237"/>
    <lineage>
        <taxon>Bacteria</taxon>
        <taxon>Pseudomonadati</taxon>
        <taxon>Campylobacterota</taxon>
        <taxon>Epsilonproteobacteria</taxon>
        <taxon>Campylobacterales</taxon>
        <taxon>Sulfurovaceae</taxon>
        <taxon>Sulfurovum</taxon>
        <taxon>environmental samples</taxon>
    </lineage>
</organism>
<protein>
    <submittedName>
        <fullName evidence="1">Uncharacterized protein</fullName>
    </submittedName>
</protein>
<evidence type="ECO:0000313" key="1">
    <source>
        <dbReference type="EMBL" id="CAA6806849.1"/>
    </source>
</evidence>
<dbReference type="EMBL" id="CACVAS010000047">
    <property type="protein sequence ID" value="CAA6806849.1"/>
    <property type="molecule type" value="Genomic_DNA"/>
</dbReference>
<accession>A0A6S6SKX6</accession>
<reference evidence="1" key="1">
    <citation type="submission" date="2020-01" db="EMBL/GenBank/DDBJ databases">
        <authorList>
            <person name="Meier V. D."/>
            <person name="Meier V D."/>
        </authorList>
    </citation>
    <scope>NUCLEOTIDE SEQUENCE</scope>
    <source>
        <strain evidence="1">HLG_WM_MAG_01</strain>
    </source>
</reference>
<proteinExistence type="predicted"/>